<accession>A0AAD9PEQ9</accession>
<dbReference type="PANTHER" id="PTHR10887">
    <property type="entry name" value="DNA2/NAM7 HELICASE FAMILY"/>
    <property type="match status" value="1"/>
</dbReference>
<dbReference type="GO" id="GO:0006369">
    <property type="term" value="P:termination of RNA polymerase II transcription"/>
    <property type="evidence" value="ECO:0007669"/>
    <property type="project" value="TreeGrafter"/>
</dbReference>
<evidence type="ECO:0000313" key="7">
    <source>
        <dbReference type="Proteomes" id="UP001209878"/>
    </source>
</evidence>
<feature type="domain" description="DNA2/NAM7 helicase helicase" evidence="4">
    <location>
        <begin position="1547"/>
        <end position="1813"/>
    </location>
</feature>
<feature type="domain" description="DNA2/NAM7 helicase-like C-terminal" evidence="5">
    <location>
        <begin position="1871"/>
        <end position="1999"/>
    </location>
</feature>
<feature type="transmembrane region" description="Helical" evidence="3">
    <location>
        <begin position="1421"/>
        <end position="1441"/>
    </location>
</feature>
<feature type="compositionally biased region" description="Polar residues" evidence="2">
    <location>
        <begin position="200"/>
        <end position="209"/>
    </location>
</feature>
<feature type="region of interest" description="Disordered" evidence="2">
    <location>
        <begin position="312"/>
        <end position="381"/>
    </location>
</feature>
<feature type="compositionally biased region" description="Polar residues" evidence="2">
    <location>
        <begin position="1181"/>
        <end position="1195"/>
    </location>
</feature>
<evidence type="ECO:0000259" key="5">
    <source>
        <dbReference type="Pfam" id="PF13087"/>
    </source>
</evidence>
<dbReference type="SUPFAM" id="SSF52540">
    <property type="entry name" value="P-loop containing nucleoside triphosphate hydrolases"/>
    <property type="match status" value="1"/>
</dbReference>
<dbReference type="Pfam" id="PF13087">
    <property type="entry name" value="AAA_12"/>
    <property type="match status" value="1"/>
</dbReference>
<dbReference type="InterPro" id="IPR027417">
    <property type="entry name" value="P-loop_NTPase"/>
</dbReference>
<feature type="compositionally biased region" description="Low complexity" evidence="2">
    <location>
        <begin position="261"/>
        <end position="273"/>
    </location>
</feature>
<feature type="compositionally biased region" description="Basic residues" evidence="2">
    <location>
        <begin position="52"/>
        <end position="65"/>
    </location>
</feature>
<keyword evidence="3" id="KW-1133">Transmembrane helix</keyword>
<dbReference type="InterPro" id="IPR045055">
    <property type="entry name" value="DNA2/NAM7-like"/>
</dbReference>
<feature type="region of interest" description="Disordered" evidence="2">
    <location>
        <begin position="944"/>
        <end position="1020"/>
    </location>
</feature>
<feature type="region of interest" description="Disordered" evidence="2">
    <location>
        <begin position="601"/>
        <end position="687"/>
    </location>
</feature>
<proteinExistence type="predicted"/>
<feature type="region of interest" description="Disordered" evidence="2">
    <location>
        <begin position="1129"/>
        <end position="1195"/>
    </location>
</feature>
<keyword evidence="1" id="KW-0175">Coiled coil</keyword>
<feature type="region of interest" description="Disordered" evidence="2">
    <location>
        <begin position="396"/>
        <end position="416"/>
    </location>
</feature>
<evidence type="ECO:0000259" key="4">
    <source>
        <dbReference type="Pfam" id="PF13086"/>
    </source>
</evidence>
<feature type="compositionally biased region" description="Basic residues" evidence="2">
    <location>
        <begin position="1010"/>
        <end position="1020"/>
    </location>
</feature>
<dbReference type="InterPro" id="IPR047187">
    <property type="entry name" value="SF1_C_Upf1"/>
</dbReference>
<keyword evidence="3" id="KW-0472">Membrane</keyword>
<keyword evidence="7" id="KW-1185">Reference proteome</keyword>
<dbReference type="PANTHER" id="PTHR10887:SF495">
    <property type="entry name" value="HELICASE SENATAXIN ISOFORM X1-RELATED"/>
    <property type="match status" value="1"/>
</dbReference>
<feature type="compositionally biased region" description="Acidic residues" evidence="2">
    <location>
        <begin position="93"/>
        <end position="107"/>
    </location>
</feature>
<dbReference type="Proteomes" id="UP001209878">
    <property type="component" value="Unassembled WGS sequence"/>
</dbReference>
<protein>
    <recommendedName>
        <fullName evidence="8">Helicase senataxin</fullName>
    </recommendedName>
</protein>
<gene>
    <name evidence="6" type="ORF">NP493_14g07110</name>
</gene>
<feature type="region of interest" description="Disordered" evidence="2">
    <location>
        <begin position="1097"/>
        <end position="1116"/>
    </location>
</feature>
<dbReference type="GO" id="GO:0004386">
    <property type="term" value="F:helicase activity"/>
    <property type="evidence" value="ECO:0007669"/>
    <property type="project" value="InterPro"/>
</dbReference>
<dbReference type="CDD" id="cd18808">
    <property type="entry name" value="SF1_C_Upf1"/>
    <property type="match status" value="1"/>
</dbReference>
<dbReference type="EMBL" id="JAODUO010000016">
    <property type="protein sequence ID" value="KAK2193202.1"/>
    <property type="molecule type" value="Genomic_DNA"/>
</dbReference>
<reference evidence="6" key="1">
    <citation type="journal article" date="2023" name="Mol. Biol. Evol.">
        <title>Third-Generation Sequencing Reveals the Adaptive Role of the Epigenome in Three Deep-Sea Polychaetes.</title>
        <authorList>
            <person name="Perez M."/>
            <person name="Aroh O."/>
            <person name="Sun Y."/>
            <person name="Lan Y."/>
            <person name="Juniper S.K."/>
            <person name="Young C.R."/>
            <person name="Angers B."/>
            <person name="Qian P.Y."/>
        </authorList>
    </citation>
    <scope>NUCLEOTIDE SEQUENCE</scope>
    <source>
        <strain evidence="6">R07B-5</strain>
    </source>
</reference>
<feature type="region of interest" description="Disordered" evidence="2">
    <location>
        <begin position="29"/>
        <end position="160"/>
    </location>
</feature>
<dbReference type="InterPro" id="IPR041677">
    <property type="entry name" value="DNA2/NAM7_AAA_11"/>
</dbReference>
<sequence>MASSEELSPSKVHKKLKLRRDRALVDTCTHDSLHQNGQSTSRGLLGNGCSPSKKRKSTASRRRRKDPGGGRKPAVGKVKGSPPVETPHSPPDRDDDCVVISDSDDDCVVISDSGNDSNAPSVMRPHVKVSIKQSPCSASAGSWQQHSGSRSSAGYSDFGDDTMERKVVDAYEKSLFDAAPMFANDDLPDLAPDSHESHSEAINTESSSGDIVLVDQGATLRKRYLKTKQSGSKSLSSKSVTTKRGKTAPPCKRCIIPPVPSKSSSSLDTSSSSETAAAGNDCTPSTSYTQNNHTDPFTIELSSSDEFMNSMYDQKKKRSRKQCLQLGPSDVESSSDEPVTSKRQHKDKDCDIVTPPSDPDTSRLPSITECQPSSPNMPQLSRDMEDDEVLVQGIDENEPPKDLEQSGDVTPCDKSSDCNDIGPCDDRNTNDSLPLIGSSSQTGVVQMTESRIVETQSAVSLGKQNMEVRLTDFMICKCAECSSIQGRFRTQCNDITTTYGHSAVKTALQPVLTQVENVFDFRRSRNNISACLVQSQGKYTTSLCQENSLNSALSTAEVRNSIQEMNASKGSTTDCDVTGDLEQQANGETVTGEKHLSGVLSEVGDVPPSVGEVRSRGHVSDDDTAVDNVPKYKDGVADSDDDMEMTDVTELKCDNNSNNSDGDDDSHRSTNGSDDDANDREGDANMTGAMFSQQDDDIVLLSDYDENDDSVLTQLSCIKSEPMSESEQEADITKIPEEELEGSPDVLGKEAGMGWVLGEVFIPVKSEPESDTEQDLYDASPCVPAREQLEVKTKPLEERGKSVELTSEAVPSGVRTGVPQELTEDVTAQPGERPKEKDLDVTLRDAVQEHQDERAPGGSTDQPHICAADLSRILQHFEKRTKSRRQRQAVETVTEPCQQDNNVNKPCQSRQAVGNDTEPCLQGDTAFRVTKPCQSRHVVDTTTKLSHLHDAAEPWPAGETPNFSDDDTSTTDEHETTETSEDNTFLVLSTAPEPSFSGTRPTSGKQPLTPKRRKAYHSPKRARCLSPLKANVFYPRRRNSVIPPKKVGPGRSLSVPKLNSLTWATNRKMRMASSKERITEQLLVQDVRKAQKQMKDREMLQKKSLARAKSASVQQRFTSRSEALLQEMTRASAKPPASNTSKRTTELAKEHISLPPAESTANAGLKSASVGEHSVPPGGKSCTQRQVAPPSAQRTNCAPQKSVYRDWMKKKPGCEREMNFVSGNFVTKHKYIDLVYEDWSVFLPFITFPFIFFPFIIFLFIFPFVIFISFPFIIFHFIIISFPFIIFPFIFFPFPLHLFPPSSSSPSTLSIFIILPFISIPLHLLPPSSPPPSYPSPSSISPFIIFHFSSYPLHHLPLHHLPTSSSPFIIFPFHSFPLHTGQSSSPSSPSPFIFFPFSSFQFIIFLFISPSLSSPSSPSPIIIFPFVFFPIIIFPFHSFCLRHPPLHIPPPSSLSSFIIFPFISFPLHLLPTSSSPPSSSSPSSLSIHRCVCSTVVAKDAKTKDSVVTRVTVKLYYRDYRIDKTKKMKVTSQQRVAQSAAKCVLGPPILPRICLIQGPPGTGKTTTIIDIISRILSSTKENSSVQRPKVLLCTPSNAAIDELTRRLIQKRERKKSRHQPLQLVRVGMPLSMADDVSDFSLDTLAKRRIQEEAKSTGPASCPSSINRTIESYRSKISKLEDTYKVLLAARNEDGASYNSYSTANETKEERDKLKNRLQQFEKSLASKTGHGQGFQASELRAARRDILVNADVVCCTLNTCGSDTMLPLIPKKSTDANPTARMPHFTCVIVDEAAQCIELDCLIPLQFRCSKMILCAAQCIELDCLIPLQAAQCIELDCLIPLQFRCSKMILVGDQKQLPPTVISKRAMKKNYNQSLFDRFYNYFKVSSCWEPSPIQVLDLQFRMHPEICRFPSQHFYNGQLKTDPKIQPTMEKFAYQHYLLFDIAYGAEQQEVAGELCNKMEADFVIELCEYLHKVPPRNIGIITPYKKQKEIIRTRLRQR</sequence>
<feature type="compositionally biased region" description="Low complexity" evidence="2">
    <location>
        <begin position="227"/>
        <end position="240"/>
    </location>
</feature>
<feature type="compositionally biased region" description="Polar residues" evidence="2">
    <location>
        <begin position="363"/>
        <end position="379"/>
    </location>
</feature>
<evidence type="ECO:0000256" key="2">
    <source>
        <dbReference type="SAM" id="MobiDB-lite"/>
    </source>
</evidence>
<feature type="domain" description="DNA2/NAM7 helicase helicase" evidence="4">
    <location>
        <begin position="1829"/>
        <end position="1864"/>
    </location>
</feature>
<feature type="region of interest" description="Disordered" evidence="2">
    <location>
        <begin position="795"/>
        <end position="840"/>
    </location>
</feature>
<feature type="region of interest" description="Disordered" evidence="2">
    <location>
        <begin position="1"/>
        <end position="20"/>
    </location>
</feature>
<dbReference type="GO" id="GO:0016604">
    <property type="term" value="C:nuclear body"/>
    <property type="evidence" value="ECO:0007669"/>
    <property type="project" value="TreeGrafter"/>
</dbReference>
<feature type="compositionally biased region" description="Polar residues" evidence="2">
    <location>
        <begin position="131"/>
        <end position="154"/>
    </location>
</feature>
<dbReference type="Gene3D" id="3.40.50.300">
    <property type="entry name" value="P-loop containing nucleotide triphosphate hydrolases"/>
    <property type="match status" value="3"/>
</dbReference>
<feature type="compositionally biased region" description="Polar residues" evidence="2">
    <location>
        <begin position="282"/>
        <end position="297"/>
    </location>
</feature>
<comment type="caution">
    <text evidence="6">The sequence shown here is derived from an EMBL/GenBank/DDBJ whole genome shotgun (WGS) entry which is preliminary data.</text>
</comment>
<feature type="transmembrane region" description="Helical" evidence="3">
    <location>
        <begin position="1241"/>
        <end position="1266"/>
    </location>
</feature>
<feature type="compositionally biased region" description="Basic and acidic residues" evidence="2">
    <location>
        <begin position="1143"/>
        <end position="1152"/>
    </location>
</feature>
<feature type="region of interest" description="Disordered" evidence="2">
    <location>
        <begin position="225"/>
        <end position="297"/>
    </location>
</feature>
<feature type="coiled-coil region" evidence="1">
    <location>
        <begin position="1668"/>
        <end position="1722"/>
    </location>
</feature>
<feature type="compositionally biased region" description="Acidic residues" evidence="2">
    <location>
        <begin position="637"/>
        <end position="647"/>
    </location>
</feature>
<name>A0AAD9PEQ9_RIDPI</name>
<feature type="transmembrane region" description="Helical" evidence="3">
    <location>
        <begin position="1392"/>
        <end position="1409"/>
    </location>
</feature>
<dbReference type="GO" id="GO:0001147">
    <property type="term" value="F:transcription termination site sequence-specific DNA binding"/>
    <property type="evidence" value="ECO:0007669"/>
    <property type="project" value="TreeGrafter"/>
</dbReference>
<evidence type="ECO:0000256" key="3">
    <source>
        <dbReference type="SAM" id="Phobius"/>
    </source>
</evidence>
<evidence type="ECO:0000256" key="1">
    <source>
        <dbReference type="SAM" id="Coils"/>
    </source>
</evidence>
<feature type="region of interest" description="Disordered" evidence="2">
    <location>
        <begin position="183"/>
        <end position="213"/>
    </location>
</feature>
<dbReference type="Pfam" id="PF13086">
    <property type="entry name" value="AAA_11"/>
    <property type="match status" value="2"/>
</dbReference>
<dbReference type="CDD" id="cd18042">
    <property type="entry name" value="DEXXQc_SETX"/>
    <property type="match status" value="1"/>
</dbReference>
<organism evidence="6 7">
    <name type="scientific">Ridgeia piscesae</name>
    <name type="common">Tubeworm</name>
    <dbReference type="NCBI Taxonomy" id="27915"/>
    <lineage>
        <taxon>Eukaryota</taxon>
        <taxon>Metazoa</taxon>
        <taxon>Spiralia</taxon>
        <taxon>Lophotrochozoa</taxon>
        <taxon>Annelida</taxon>
        <taxon>Polychaeta</taxon>
        <taxon>Sedentaria</taxon>
        <taxon>Canalipalpata</taxon>
        <taxon>Sabellida</taxon>
        <taxon>Siboglinidae</taxon>
        <taxon>Ridgeia</taxon>
    </lineage>
</organism>
<feature type="compositionally biased region" description="Basic residues" evidence="2">
    <location>
        <begin position="11"/>
        <end position="20"/>
    </location>
</feature>
<keyword evidence="3" id="KW-0812">Transmembrane</keyword>
<evidence type="ECO:0000313" key="6">
    <source>
        <dbReference type="EMBL" id="KAK2193202.1"/>
    </source>
</evidence>
<feature type="compositionally biased region" description="Polar residues" evidence="2">
    <location>
        <begin position="996"/>
        <end position="1006"/>
    </location>
</feature>
<dbReference type="InterPro" id="IPR041679">
    <property type="entry name" value="DNA2/NAM7-like_C"/>
</dbReference>
<evidence type="ECO:0008006" key="8">
    <source>
        <dbReference type="Google" id="ProtNLM"/>
    </source>
</evidence>
<feature type="transmembrane region" description="Helical" evidence="3">
    <location>
        <begin position="1273"/>
        <end position="1294"/>
    </location>
</feature>